<dbReference type="PANTHER" id="PTHR42920">
    <property type="entry name" value="OS03G0707200 PROTEIN-RELATED"/>
    <property type="match status" value="1"/>
</dbReference>
<dbReference type="EMBL" id="CP001032">
    <property type="protein sequence ID" value="ACB74196.1"/>
    <property type="molecule type" value="Genomic_DNA"/>
</dbReference>
<gene>
    <name evidence="8" type="ordered locus">Oter_0908</name>
</gene>
<dbReference type="GO" id="GO:0005886">
    <property type="term" value="C:plasma membrane"/>
    <property type="evidence" value="ECO:0007669"/>
    <property type="project" value="UniProtKB-SubCell"/>
</dbReference>
<dbReference type="Pfam" id="PF00892">
    <property type="entry name" value="EamA"/>
    <property type="match status" value="1"/>
</dbReference>
<feature type="transmembrane region" description="Helical" evidence="6">
    <location>
        <begin position="81"/>
        <end position="100"/>
    </location>
</feature>
<dbReference type="eggNOG" id="COG0697">
    <property type="taxonomic scope" value="Bacteria"/>
</dbReference>
<evidence type="ECO:0000313" key="8">
    <source>
        <dbReference type="EMBL" id="ACB74196.1"/>
    </source>
</evidence>
<feature type="transmembrane region" description="Helical" evidence="6">
    <location>
        <begin position="263"/>
        <end position="290"/>
    </location>
</feature>
<feature type="transmembrane region" description="Helical" evidence="6">
    <location>
        <begin position="12"/>
        <end position="31"/>
    </location>
</feature>
<sequence>MRPAPRTPQHTQAIVMLLLANLFWGLSFPVIKSITLLHAQLLPDAGTWFSTAYTIAPRFLLAVIVLLAWQARSFWRITRAELKQGVILGLFAAAGMLFQVDGLQFTAASTSAFLTQFYAIMIPVYLALRSRRTPGALVWISCSLVLAGVAILGRFDWRELTFGRGEWETLLSSVFFMGQILWLDRSEFVGNRVEKFTLVMFLTEALVFLGLSAATAPSVDALVLPWTSPGWLGLTASLTVFCTLGAFLIMNRWQPKITATEAGLIYCVEPIFGSVMALFLPAMISAWTAINYPNESATSHLLIGGGLITLANVLIQLRPPAKPAAAASK</sequence>
<dbReference type="KEGG" id="ote:Oter_0908"/>
<dbReference type="OrthoDB" id="188241at2"/>
<keyword evidence="9" id="KW-1185">Reference proteome</keyword>
<feature type="domain" description="EamA" evidence="7">
    <location>
        <begin position="13"/>
        <end position="152"/>
    </location>
</feature>
<dbReference type="InterPro" id="IPR000620">
    <property type="entry name" value="EamA_dom"/>
</dbReference>
<keyword evidence="2" id="KW-1003">Cell membrane</keyword>
<evidence type="ECO:0000313" key="9">
    <source>
        <dbReference type="Proteomes" id="UP000007013"/>
    </source>
</evidence>
<protein>
    <recommendedName>
        <fullName evidence="7">EamA domain-containing protein</fullName>
    </recommendedName>
</protein>
<keyword evidence="4 6" id="KW-1133">Transmembrane helix</keyword>
<evidence type="ECO:0000256" key="2">
    <source>
        <dbReference type="ARBA" id="ARBA00022475"/>
    </source>
</evidence>
<dbReference type="AlphaFoldDB" id="B1ZWR9"/>
<feature type="transmembrane region" description="Helical" evidence="6">
    <location>
        <begin position="196"/>
        <end position="219"/>
    </location>
</feature>
<evidence type="ECO:0000256" key="5">
    <source>
        <dbReference type="ARBA" id="ARBA00023136"/>
    </source>
</evidence>
<evidence type="ECO:0000256" key="1">
    <source>
        <dbReference type="ARBA" id="ARBA00004651"/>
    </source>
</evidence>
<feature type="transmembrane region" description="Helical" evidence="6">
    <location>
        <begin position="296"/>
        <end position="315"/>
    </location>
</feature>
<keyword evidence="5 6" id="KW-0472">Membrane</keyword>
<feature type="transmembrane region" description="Helical" evidence="6">
    <location>
        <begin position="51"/>
        <end position="69"/>
    </location>
</feature>
<evidence type="ECO:0000256" key="3">
    <source>
        <dbReference type="ARBA" id="ARBA00022692"/>
    </source>
</evidence>
<dbReference type="PANTHER" id="PTHR42920:SF5">
    <property type="entry name" value="EAMA DOMAIN-CONTAINING PROTEIN"/>
    <property type="match status" value="1"/>
</dbReference>
<dbReference type="InterPro" id="IPR037185">
    <property type="entry name" value="EmrE-like"/>
</dbReference>
<evidence type="ECO:0000259" key="7">
    <source>
        <dbReference type="Pfam" id="PF00892"/>
    </source>
</evidence>
<comment type="subcellular location">
    <subcellularLocation>
        <location evidence="1">Cell membrane</location>
        <topology evidence="1">Multi-pass membrane protein</topology>
    </subcellularLocation>
</comment>
<dbReference type="InterPro" id="IPR051258">
    <property type="entry name" value="Diverse_Substrate_Transporter"/>
</dbReference>
<feature type="transmembrane region" description="Helical" evidence="6">
    <location>
        <begin position="106"/>
        <end position="128"/>
    </location>
</feature>
<keyword evidence="3 6" id="KW-0812">Transmembrane</keyword>
<feature type="transmembrane region" description="Helical" evidence="6">
    <location>
        <begin position="167"/>
        <end position="184"/>
    </location>
</feature>
<feature type="transmembrane region" description="Helical" evidence="6">
    <location>
        <begin position="135"/>
        <end position="155"/>
    </location>
</feature>
<dbReference type="Proteomes" id="UP000007013">
    <property type="component" value="Chromosome"/>
</dbReference>
<evidence type="ECO:0000256" key="6">
    <source>
        <dbReference type="SAM" id="Phobius"/>
    </source>
</evidence>
<accession>B1ZWR9</accession>
<organism evidence="8 9">
    <name type="scientific">Opitutus terrae (strain DSM 11246 / JCM 15787 / PB90-1)</name>
    <dbReference type="NCBI Taxonomy" id="452637"/>
    <lineage>
        <taxon>Bacteria</taxon>
        <taxon>Pseudomonadati</taxon>
        <taxon>Verrucomicrobiota</taxon>
        <taxon>Opitutia</taxon>
        <taxon>Opitutales</taxon>
        <taxon>Opitutaceae</taxon>
        <taxon>Opitutus</taxon>
    </lineage>
</organism>
<reference evidence="8 9" key="1">
    <citation type="journal article" date="2011" name="J. Bacteriol.">
        <title>Genome sequence of the verrucomicrobium Opitutus terrae PB90-1, an abundant inhabitant of rice paddy soil ecosystems.</title>
        <authorList>
            <person name="van Passel M.W."/>
            <person name="Kant R."/>
            <person name="Palva A."/>
            <person name="Copeland A."/>
            <person name="Lucas S."/>
            <person name="Lapidus A."/>
            <person name="Glavina del Rio T."/>
            <person name="Pitluck S."/>
            <person name="Goltsman E."/>
            <person name="Clum A."/>
            <person name="Sun H."/>
            <person name="Schmutz J."/>
            <person name="Larimer F.W."/>
            <person name="Land M.L."/>
            <person name="Hauser L."/>
            <person name="Kyrpides N."/>
            <person name="Mikhailova N."/>
            <person name="Richardson P.P."/>
            <person name="Janssen P.H."/>
            <person name="de Vos W.M."/>
            <person name="Smidt H."/>
        </authorList>
    </citation>
    <scope>NUCLEOTIDE SEQUENCE [LARGE SCALE GENOMIC DNA]</scope>
    <source>
        <strain evidence="9">DSM 11246 / JCM 15787 / PB90-1</strain>
    </source>
</reference>
<evidence type="ECO:0000256" key="4">
    <source>
        <dbReference type="ARBA" id="ARBA00022989"/>
    </source>
</evidence>
<name>B1ZWR9_OPITP</name>
<dbReference type="SUPFAM" id="SSF103481">
    <property type="entry name" value="Multidrug resistance efflux transporter EmrE"/>
    <property type="match status" value="1"/>
</dbReference>
<dbReference type="STRING" id="452637.Oter_0908"/>
<proteinExistence type="predicted"/>
<dbReference type="HOGENOM" id="CLU_033863_21_1_0"/>
<feature type="transmembrane region" description="Helical" evidence="6">
    <location>
        <begin position="231"/>
        <end position="251"/>
    </location>
</feature>